<proteinExistence type="inferred from homology"/>
<dbReference type="RefSeq" id="WP_189420072.1">
    <property type="nucleotide sequence ID" value="NZ_BMYZ01000003.1"/>
</dbReference>
<evidence type="ECO:0000256" key="4">
    <source>
        <dbReference type="ARBA" id="ARBA00023136"/>
    </source>
</evidence>
<dbReference type="SMART" id="SM00283">
    <property type="entry name" value="MA"/>
    <property type="match status" value="1"/>
</dbReference>
<accession>A0ABQ3B7F1</accession>
<dbReference type="EMBL" id="BMYZ01000003">
    <property type="protein sequence ID" value="GGY83165.1"/>
    <property type="molecule type" value="Genomic_DNA"/>
</dbReference>
<feature type="coiled-coil region" evidence="8">
    <location>
        <begin position="106"/>
        <end position="140"/>
    </location>
</feature>
<reference evidence="11" key="1">
    <citation type="journal article" date="2019" name="Int. J. Syst. Evol. Microbiol.">
        <title>The Global Catalogue of Microorganisms (GCM) 10K type strain sequencing project: providing services to taxonomists for standard genome sequencing and annotation.</title>
        <authorList>
            <consortium name="The Broad Institute Genomics Platform"/>
            <consortium name="The Broad Institute Genome Sequencing Center for Infectious Disease"/>
            <person name="Wu L."/>
            <person name="Ma J."/>
        </authorList>
    </citation>
    <scope>NUCLEOTIDE SEQUENCE [LARGE SCALE GENOMIC DNA]</scope>
    <source>
        <strain evidence="11">KCTC 32239</strain>
    </source>
</reference>
<keyword evidence="5 7" id="KW-0807">Transducer</keyword>
<comment type="caution">
    <text evidence="10">The sequence shown here is derived from an EMBL/GenBank/DDBJ whole genome shotgun (WGS) entry which is preliminary data.</text>
</comment>
<evidence type="ECO:0000313" key="10">
    <source>
        <dbReference type="EMBL" id="GGY83165.1"/>
    </source>
</evidence>
<dbReference type="PROSITE" id="PS50111">
    <property type="entry name" value="CHEMOTAXIS_TRANSDUC_2"/>
    <property type="match status" value="1"/>
</dbReference>
<evidence type="ECO:0000259" key="9">
    <source>
        <dbReference type="PROSITE" id="PS50111"/>
    </source>
</evidence>
<dbReference type="PRINTS" id="PR00260">
    <property type="entry name" value="CHEMTRNSDUCR"/>
</dbReference>
<keyword evidence="3" id="KW-1133">Transmembrane helix</keyword>
<comment type="similarity">
    <text evidence="6">Belongs to the methyl-accepting chemotaxis (MCP) protein family.</text>
</comment>
<name>A0ABQ3B7F1_9GAMM</name>
<keyword evidence="2" id="KW-0812">Transmembrane</keyword>
<dbReference type="PANTHER" id="PTHR32089:SF119">
    <property type="entry name" value="METHYL-ACCEPTING CHEMOTAXIS PROTEIN CTPL"/>
    <property type="match status" value="1"/>
</dbReference>
<sequence>MKNYLPWGFALANFLIVISALSFSFTSIVLGALASGLTLAAVHFAKFSHAQGDETQGANKDSFSSAKIKGVQNISTAATSIAIGGATLSSFLEKLASSLSKQVEHAKEIAERIGALESSNNQLTAKIDQAQAQGQEAYELTQKSHQHLSVVTQQQQTLNTQIAETSALLAKFQQQAHSISAITEVINQLAKQTNLLALNAAIEAARAGEQGRGFAVVADEVRNLAYKTAQATQNIEQLVTEITHDSSASVAAMDSVVKSGEQMNQSIQEVAGFIKTASANSSEAFNSMNVVTHIIREHEQTNSGIFANAENLHHSILSVDKELESTSEKILSLTNQTEGIFRHLHLFELGDRNSQVMNIAISTAKQIGELFEDAIRRGAISERDLFDFNYKAVPNTKPQKFTTGFDSFTDKHLPAIQEPILTANSFIVFAGAVDINGYFPTHNQKFSQPLTGNYEKDLVSSRTKRIFNDRTGSRCGKNIEIFLLQTYKRDTGEVMHDLSSPIYVNGKHWGGFRIGYLAQI</sequence>
<evidence type="ECO:0000256" key="6">
    <source>
        <dbReference type="ARBA" id="ARBA00029447"/>
    </source>
</evidence>
<evidence type="ECO:0000313" key="11">
    <source>
        <dbReference type="Proteomes" id="UP000619761"/>
    </source>
</evidence>
<dbReference type="InterPro" id="IPR004090">
    <property type="entry name" value="Chemotax_Me-accpt_rcpt"/>
</dbReference>
<comment type="subcellular location">
    <subcellularLocation>
        <location evidence="1">Membrane</location>
        <topology evidence="1">Multi-pass membrane protein</topology>
    </subcellularLocation>
</comment>
<gene>
    <name evidence="10" type="ORF">GCM10011613_30040</name>
</gene>
<keyword evidence="4" id="KW-0472">Membrane</keyword>
<keyword evidence="11" id="KW-1185">Reference proteome</keyword>
<evidence type="ECO:0000256" key="3">
    <source>
        <dbReference type="ARBA" id="ARBA00022989"/>
    </source>
</evidence>
<dbReference type="InterPro" id="IPR004089">
    <property type="entry name" value="MCPsignal_dom"/>
</dbReference>
<organism evidence="10 11">
    <name type="scientific">Cellvibrio zantedeschiae</name>
    <dbReference type="NCBI Taxonomy" id="1237077"/>
    <lineage>
        <taxon>Bacteria</taxon>
        <taxon>Pseudomonadati</taxon>
        <taxon>Pseudomonadota</taxon>
        <taxon>Gammaproteobacteria</taxon>
        <taxon>Cellvibrionales</taxon>
        <taxon>Cellvibrionaceae</taxon>
        <taxon>Cellvibrio</taxon>
    </lineage>
</organism>
<dbReference type="Pfam" id="PF00015">
    <property type="entry name" value="MCPsignal"/>
    <property type="match status" value="1"/>
</dbReference>
<dbReference type="Gene3D" id="1.10.287.950">
    <property type="entry name" value="Methyl-accepting chemotaxis protein"/>
    <property type="match status" value="1"/>
</dbReference>
<feature type="domain" description="Methyl-accepting transducer" evidence="9">
    <location>
        <begin position="77"/>
        <end position="313"/>
    </location>
</feature>
<protein>
    <submittedName>
        <fullName evidence="10">Methyl-accepting chemotaxis protein</fullName>
    </submittedName>
</protein>
<evidence type="ECO:0000256" key="2">
    <source>
        <dbReference type="ARBA" id="ARBA00022692"/>
    </source>
</evidence>
<dbReference type="PANTHER" id="PTHR32089">
    <property type="entry name" value="METHYL-ACCEPTING CHEMOTAXIS PROTEIN MCPB"/>
    <property type="match status" value="1"/>
</dbReference>
<evidence type="ECO:0000256" key="5">
    <source>
        <dbReference type="ARBA" id="ARBA00023224"/>
    </source>
</evidence>
<evidence type="ECO:0000256" key="7">
    <source>
        <dbReference type="PROSITE-ProRule" id="PRU00284"/>
    </source>
</evidence>
<evidence type="ECO:0000256" key="8">
    <source>
        <dbReference type="SAM" id="Coils"/>
    </source>
</evidence>
<dbReference type="SUPFAM" id="SSF58104">
    <property type="entry name" value="Methyl-accepting chemotaxis protein (MCP) signaling domain"/>
    <property type="match status" value="1"/>
</dbReference>
<keyword evidence="8" id="KW-0175">Coiled coil</keyword>
<evidence type="ECO:0000256" key="1">
    <source>
        <dbReference type="ARBA" id="ARBA00004141"/>
    </source>
</evidence>
<dbReference type="Proteomes" id="UP000619761">
    <property type="component" value="Unassembled WGS sequence"/>
</dbReference>